<comment type="similarity">
    <text evidence="2">Belongs to the Tom40 family.</text>
</comment>
<proteinExistence type="inferred from homology"/>
<dbReference type="InterPro" id="IPR027246">
    <property type="entry name" value="Porin_Euk/Tom40"/>
</dbReference>
<sequence>MSESKAEPKTFPNLSLDEFYRKCHDVFPMPFDGIKLMVNKPINSHFQVSHTLNLQSAQAGYRFGSTYVGQPAPGSAPTEAFPVLLGDMDLNGNTSATMVHQWANGFRVKCMAQTQKSQLAGTQFSLEKRGRLTHMGLTVANPSILTDSGTLVAQYVRRVTENLDLGVEFVSQAAVDPTAKKGSAPVVFSVLSYGARYTTPFWTLAANVSTSRLLLNYFHKQTERIQFGVEFESNLQKQETKSTVGWQIDLPDDMTFRASADTDWVVTGVMEKKLSRQIPFTLCLSAIHNLEKNATRVGLGLIIGS</sequence>
<evidence type="ECO:0000256" key="4">
    <source>
        <dbReference type="ARBA" id="ARBA00022452"/>
    </source>
</evidence>
<evidence type="ECO:0000256" key="9">
    <source>
        <dbReference type="ARBA" id="ARBA00023136"/>
    </source>
</evidence>
<protein>
    <submittedName>
        <fullName evidence="10">Eukaryotic porin domain-containing protein</fullName>
    </submittedName>
</protein>
<dbReference type="CDD" id="cd07305">
    <property type="entry name" value="Porin3_Tom40"/>
    <property type="match status" value="1"/>
</dbReference>
<evidence type="ECO:0000313" key="10">
    <source>
        <dbReference type="EMBL" id="KAI1707170.1"/>
    </source>
</evidence>
<name>A0AAD4R3I6_9BILA</name>
<dbReference type="GO" id="GO:0030150">
    <property type="term" value="P:protein import into mitochondrial matrix"/>
    <property type="evidence" value="ECO:0007669"/>
    <property type="project" value="InterPro"/>
</dbReference>
<dbReference type="PANTHER" id="PTHR10802">
    <property type="entry name" value="MITOCHONDRIAL IMPORT RECEPTOR SUBUNIT TOM40"/>
    <property type="match status" value="1"/>
</dbReference>
<evidence type="ECO:0000256" key="1">
    <source>
        <dbReference type="ARBA" id="ARBA00004374"/>
    </source>
</evidence>
<dbReference type="InterPro" id="IPR037930">
    <property type="entry name" value="Tom40"/>
</dbReference>
<keyword evidence="3" id="KW-0813">Transport</keyword>
<dbReference type="Gene3D" id="2.40.160.10">
    <property type="entry name" value="Porin"/>
    <property type="match status" value="1"/>
</dbReference>
<organism evidence="10 11">
    <name type="scientific">Ditylenchus destructor</name>
    <dbReference type="NCBI Taxonomy" id="166010"/>
    <lineage>
        <taxon>Eukaryota</taxon>
        <taxon>Metazoa</taxon>
        <taxon>Ecdysozoa</taxon>
        <taxon>Nematoda</taxon>
        <taxon>Chromadorea</taxon>
        <taxon>Rhabditida</taxon>
        <taxon>Tylenchina</taxon>
        <taxon>Tylenchomorpha</taxon>
        <taxon>Sphaerularioidea</taxon>
        <taxon>Anguinidae</taxon>
        <taxon>Anguininae</taxon>
        <taxon>Ditylenchus</taxon>
    </lineage>
</organism>
<dbReference type="Proteomes" id="UP001201812">
    <property type="component" value="Unassembled WGS sequence"/>
</dbReference>
<reference evidence="10" key="1">
    <citation type="submission" date="2022-01" db="EMBL/GenBank/DDBJ databases">
        <title>Genome Sequence Resource for Two Populations of Ditylenchus destructor, the Migratory Endoparasitic Phytonematode.</title>
        <authorList>
            <person name="Zhang H."/>
            <person name="Lin R."/>
            <person name="Xie B."/>
        </authorList>
    </citation>
    <scope>NUCLEOTIDE SEQUENCE</scope>
    <source>
        <strain evidence="10">BazhouSP</strain>
    </source>
</reference>
<keyword evidence="11" id="KW-1185">Reference proteome</keyword>
<keyword evidence="9" id="KW-0472">Membrane</keyword>
<dbReference type="InterPro" id="IPR023614">
    <property type="entry name" value="Porin_dom_sf"/>
</dbReference>
<evidence type="ECO:0000256" key="2">
    <source>
        <dbReference type="ARBA" id="ARBA00010510"/>
    </source>
</evidence>
<keyword evidence="8" id="KW-0496">Mitochondrion</keyword>
<keyword evidence="4" id="KW-1134">Transmembrane beta strand</keyword>
<dbReference type="GO" id="GO:0005741">
    <property type="term" value="C:mitochondrial outer membrane"/>
    <property type="evidence" value="ECO:0007669"/>
    <property type="project" value="UniProtKB-SubCell"/>
</dbReference>
<comment type="subcellular location">
    <subcellularLocation>
        <location evidence="1">Mitochondrion outer membrane</location>
        <topology evidence="1">Multi-pass membrane protein</topology>
    </subcellularLocation>
</comment>
<gene>
    <name evidence="10" type="ORF">DdX_12546</name>
</gene>
<evidence type="ECO:0000256" key="3">
    <source>
        <dbReference type="ARBA" id="ARBA00022448"/>
    </source>
</evidence>
<accession>A0AAD4R3I6</accession>
<comment type="caution">
    <text evidence="10">The sequence shown here is derived from an EMBL/GenBank/DDBJ whole genome shotgun (WGS) entry which is preliminary data.</text>
</comment>
<evidence type="ECO:0000313" key="11">
    <source>
        <dbReference type="Proteomes" id="UP001201812"/>
    </source>
</evidence>
<dbReference type="AlphaFoldDB" id="A0AAD4R3I6"/>
<evidence type="ECO:0000256" key="8">
    <source>
        <dbReference type="ARBA" id="ARBA00023128"/>
    </source>
</evidence>
<dbReference type="GO" id="GO:0008320">
    <property type="term" value="F:protein transmembrane transporter activity"/>
    <property type="evidence" value="ECO:0007669"/>
    <property type="project" value="InterPro"/>
</dbReference>
<keyword evidence="7" id="KW-0653">Protein transport</keyword>
<evidence type="ECO:0000256" key="7">
    <source>
        <dbReference type="ARBA" id="ARBA00022927"/>
    </source>
</evidence>
<evidence type="ECO:0000256" key="5">
    <source>
        <dbReference type="ARBA" id="ARBA00022692"/>
    </source>
</evidence>
<dbReference type="Pfam" id="PF01459">
    <property type="entry name" value="Porin_3"/>
    <property type="match status" value="1"/>
</dbReference>
<dbReference type="EMBL" id="JAKKPZ010000042">
    <property type="protein sequence ID" value="KAI1707170.1"/>
    <property type="molecule type" value="Genomic_DNA"/>
</dbReference>
<evidence type="ECO:0000256" key="6">
    <source>
        <dbReference type="ARBA" id="ARBA00022787"/>
    </source>
</evidence>
<keyword evidence="5" id="KW-0812">Transmembrane</keyword>
<keyword evidence="6" id="KW-1000">Mitochondrion outer membrane</keyword>